<reference evidence="1 2" key="1">
    <citation type="submission" date="2018-02" db="EMBL/GenBank/DDBJ databases">
        <title>novel marine gammaproteobacteria from coastal saline agro ecosystem.</title>
        <authorList>
            <person name="Krishnan R."/>
            <person name="Ramesh Kumar N."/>
        </authorList>
    </citation>
    <scope>NUCLEOTIDE SEQUENCE [LARGE SCALE GENOMIC DNA]</scope>
    <source>
        <strain evidence="1 2">228</strain>
    </source>
</reference>
<dbReference type="Proteomes" id="UP000238196">
    <property type="component" value="Unassembled WGS sequence"/>
</dbReference>
<protein>
    <submittedName>
        <fullName evidence="1">Uncharacterized protein</fullName>
    </submittedName>
</protein>
<evidence type="ECO:0000313" key="1">
    <source>
        <dbReference type="EMBL" id="PPC78630.1"/>
    </source>
</evidence>
<name>A0A2S5KV36_9PROT</name>
<dbReference type="EMBL" id="PRLP01000012">
    <property type="protein sequence ID" value="PPC78630.1"/>
    <property type="molecule type" value="Genomic_DNA"/>
</dbReference>
<sequence>MQFQLTYDAKQDRMLLRVNLGDRVLGFWLTRRCCRILWQVIQQRLNTQLVPGVTPQAQGWMKQMQHQQIDKKLDTTPEPPAAIAGEAILVMAIRHGSHSDGRHLIGLYDEQEQGETFVLSAELLHGLIKILMESEKKADWALNLDWDQQGSPAASMTLQ</sequence>
<dbReference type="OrthoDB" id="9181239at2"/>
<proteinExistence type="predicted"/>
<organism evidence="1 2">
    <name type="scientific">Proteobacteria bacterium 228</name>
    <dbReference type="NCBI Taxonomy" id="2083153"/>
    <lineage>
        <taxon>Bacteria</taxon>
        <taxon>Pseudomonadati</taxon>
        <taxon>Pseudomonadota</taxon>
    </lineage>
</organism>
<accession>A0A2S5KV36</accession>
<dbReference type="AlphaFoldDB" id="A0A2S5KV36"/>
<evidence type="ECO:0000313" key="2">
    <source>
        <dbReference type="Proteomes" id="UP000238196"/>
    </source>
</evidence>
<comment type="caution">
    <text evidence="1">The sequence shown here is derived from an EMBL/GenBank/DDBJ whole genome shotgun (WGS) entry which is preliminary data.</text>
</comment>
<gene>
    <name evidence="1" type="ORF">C4K68_03735</name>
</gene>